<dbReference type="AlphaFoldDB" id="A0A6J7D597"/>
<sequence length="340" mass="37793">MNDDDLDPLIDRADLDGLVRLIDARCETRDWEGLFRIRERARLATETGRQVWPATTLAEYRLALHADTKWAAKVLQEDGGRFTIGPLTEVVAQNHSWFDLKELLTDGPRSAFIAHERVIRGEAIERADVGDVLDVLDLPLELQSWEPAYPVATYSDNGIDAPSPSDIWRHEWTDIEADEVFDDMIVDDPFVRDALRSLVEPWTSSSGGQASSVVVDGTLNDAMSALGHQTFRVAPLTAEQVLQWLAWCGSSGGAHGRRRGAALGRFGVWWLLAAIGGFTEEWDELRDTGALSHEVGDTAQALRWFRVDIEGHHPYELNLVAEDPDNAIAVALIAHDPITQ</sequence>
<proteinExistence type="predicted"/>
<dbReference type="EMBL" id="CAFBLJ010000024">
    <property type="protein sequence ID" value="CAB4864298.1"/>
    <property type="molecule type" value="Genomic_DNA"/>
</dbReference>
<accession>A0A6J7D597</accession>
<gene>
    <name evidence="1" type="ORF">UFOPK2880_01432</name>
    <name evidence="2" type="ORF">UFOPK3304_00636</name>
</gene>
<name>A0A6J7D597_9ZZZZ</name>
<reference evidence="2" key="1">
    <citation type="submission" date="2020-05" db="EMBL/GenBank/DDBJ databases">
        <authorList>
            <person name="Chiriac C."/>
            <person name="Salcher M."/>
            <person name="Ghai R."/>
            <person name="Kavagutti S V."/>
        </authorList>
    </citation>
    <scope>NUCLEOTIDE SEQUENCE</scope>
</reference>
<dbReference type="EMBL" id="CAEZZP010000108">
    <property type="protein sequence ID" value="CAB4780792.1"/>
    <property type="molecule type" value="Genomic_DNA"/>
</dbReference>
<evidence type="ECO:0000313" key="1">
    <source>
        <dbReference type="EMBL" id="CAB4780792.1"/>
    </source>
</evidence>
<organism evidence="2">
    <name type="scientific">freshwater metagenome</name>
    <dbReference type="NCBI Taxonomy" id="449393"/>
    <lineage>
        <taxon>unclassified sequences</taxon>
        <taxon>metagenomes</taxon>
        <taxon>ecological metagenomes</taxon>
    </lineage>
</organism>
<protein>
    <submittedName>
        <fullName evidence="2">Unannotated protein</fullName>
    </submittedName>
</protein>
<evidence type="ECO:0000313" key="2">
    <source>
        <dbReference type="EMBL" id="CAB4864298.1"/>
    </source>
</evidence>